<dbReference type="RefSeq" id="XP_037214861.1">
    <property type="nucleotide sequence ID" value="XM_037368893.1"/>
</dbReference>
<name>A0A8H6VXU0_9AGAR</name>
<protein>
    <submittedName>
        <fullName evidence="2">Uncharacterized protein</fullName>
    </submittedName>
</protein>
<evidence type="ECO:0000256" key="1">
    <source>
        <dbReference type="SAM" id="MobiDB-lite"/>
    </source>
</evidence>
<dbReference type="SUPFAM" id="SSF102705">
    <property type="entry name" value="NIF3 (NGG1p interacting factor 3)-like"/>
    <property type="match status" value="1"/>
</dbReference>
<evidence type="ECO:0000313" key="3">
    <source>
        <dbReference type="Proteomes" id="UP000636479"/>
    </source>
</evidence>
<dbReference type="Proteomes" id="UP000636479">
    <property type="component" value="Unassembled WGS sequence"/>
</dbReference>
<dbReference type="OrthoDB" id="3345469at2759"/>
<gene>
    <name evidence="2" type="ORF">MIND_01240400</name>
</gene>
<keyword evidence="3" id="KW-1185">Reference proteome</keyword>
<dbReference type="Gene3D" id="3.40.1390.30">
    <property type="entry name" value="NIF3 (NGG1p interacting factor 3)-like"/>
    <property type="match status" value="1"/>
</dbReference>
<dbReference type="GeneID" id="59351409"/>
<accession>A0A8H6VXU0</accession>
<proteinExistence type="predicted"/>
<evidence type="ECO:0000313" key="2">
    <source>
        <dbReference type="EMBL" id="KAF7292134.1"/>
    </source>
</evidence>
<dbReference type="AlphaFoldDB" id="A0A8H6VXU0"/>
<comment type="caution">
    <text evidence="2">The sequence shown here is derived from an EMBL/GenBank/DDBJ whole genome shotgun (WGS) entry which is preliminary data.</text>
</comment>
<sequence length="116" mass="12370">MAVQSSLLTKAVSNAMQRIAPTFLAGSWDNVGLLLELPAPPSSRVPNRARHHLSATSSAHPIYSLTPAVCDEDIALGAGVVVSYHTPNLLGPQKPHPFHTAPGQPPPLRCQRRVGR</sequence>
<dbReference type="InterPro" id="IPR036069">
    <property type="entry name" value="DUF34/NIF3_sf"/>
</dbReference>
<dbReference type="EMBL" id="JACAZF010000012">
    <property type="protein sequence ID" value="KAF7292134.1"/>
    <property type="molecule type" value="Genomic_DNA"/>
</dbReference>
<reference evidence="2" key="1">
    <citation type="submission" date="2020-05" db="EMBL/GenBank/DDBJ databases">
        <title>Mycena genomes resolve the evolution of fungal bioluminescence.</title>
        <authorList>
            <person name="Tsai I.J."/>
        </authorList>
    </citation>
    <scope>NUCLEOTIDE SEQUENCE</scope>
    <source>
        <strain evidence="2">171206Taipei</strain>
    </source>
</reference>
<feature type="region of interest" description="Disordered" evidence="1">
    <location>
        <begin position="91"/>
        <end position="116"/>
    </location>
</feature>
<organism evidence="2 3">
    <name type="scientific">Mycena indigotica</name>
    <dbReference type="NCBI Taxonomy" id="2126181"/>
    <lineage>
        <taxon>Eukaryota</taxon>
        <taxon>Fungi</taxon>
        <taxon>Dikarya</taxon>
        <taxon>Basidiomycota</taxon>
        <taxon>Agaricomycotina</taxon>
        <taxon>Agaricomycetes</taxon>
        <taxon>Agaricomycetidae</taxon>
        <taxon>Agaricales</taxon>
        <taxon>Marasmiineae</taxon>
        <taxon>Mycenaceae</taxon>
        <taxon>Mycena</taxon>
    </lineage>
</organism>